<feature type="compositionally biased region" description="Polar residues" evidence="2">
    <location>
        <begin position="88"/>
        <end position="98"/>
    </location>
</feature>
<dbReference type="Proteomes" id="UP000800094">
    <property type="component" value="Unassembled WGS sequence"/>
</dbReference>
<protein>
    <submittedName>
        <fullName evidence="3">Uncharacterized protein</fullName>
    </submittedName>
</protein>
<gene>
    <name evidence="3" type="ORF">BU26DRAFT_583979</name>
</gene>
<feature type="non-terminal residue" evidence="3">
    <location>
        <position position="1"/>
    </location>
</feature>
<reference evidence="3" key="1">
    <citation type="journal article" date="2020" name="Stud. Mycol.">
        <title>101 Dothideomycetes genomes: a test case for predicting lifestyles and emergence of pathogens.</title>
        <authorList>
            <person name="Haridas S."/>
            <person name="Albert R."/>
            <person name="Binder M."/>
            <person name="Bloem J."/>
            <person name="Labutti K."/>
            <person name="Salamov A."/>
            <person name="Andreopoulos B."/>
            <person name="Baker S."/>
            <person name="Barry K."/>
            <person name="Bills G."/>
            <person name="Bluhm B."/>
            <person name="Cannon C."/>
            <person name="Castanera R."/>
            <person name="Culley D."/>
            <person name="Daum C."/>
            <person name="Ezra D."/>
            <person name="Gonzalez J."/>
            <person name="Henrissat B."/>
            <person name="Kuo A."/>
            <person name="Liang C."/>
            <person name="Lipzen A."/>
            <person name="Lutzoni F."/>
            <person name="Magnuson J."/>
            <person name="Mondo S."/>
            <person name="Nolan M."/>
            <person name="Ohm R."/>
            <person name="Pangilinan J."/>
            <person name="Park H.-J."/>
            <person name="Ramirez L."/>
            <person name="Alfaro M."/>
            <person name="Sun H."/>
            <person name="Tritt A."/>
            <person name="Yoshinaga Y."/>
            <person name="Zwiers L.-H."/>
            <person name="Turgeon B."/>
            <person name="Goodwin S."/>
            <person name="Spatafora J."/>
            <person name="Crous P."/>
            <person name="Grigoriev I."/>
        </authorList>
    </citation>
    <scope>NUCLEOTIDE SEQUENCE</scope>
    <source>
        <strain evidence="3">CBS 122368</strain>
    </source>
</reference>
<feature type="region of interest" description="Disordered" evidence="2">
    <location>
        <begin position="19"/>
        <end position="222"/>
    </location>
</feature>
<sequence>RLPSEGPRSCAGGLRCRTTCAKPSSCPSSSPHFTSPATNQKPPRGRPITSSLLYPSPHVERLRKPKPPQDRHLPTMTHEPQGVWSADAANTTSSTRVNIKQEDKDEVKPSPAALHREMIRQHVGVRATKPSVHPRLPHIKREDQEFEPPPPAARKEMLYQRGAVRTTKPSVHPRLPHIKREDQEFEPPPPAARKEMLYQRGAVRTTKPSVHPRLPYIKQEDKMEESQAASIAALFTARGETKAQRRARRGAEAAANPLVARLKKDVAEKKVELKAYGHIPKKPRPGWWLETAKKVYKEETKQLKREENVTIESEEEVEREEKARIKAFGVENVRKEGVLRDERKRLEKEEAERRVLEGRDCAEKKKLVGRKGLERELREKLASEVRNRVGEA</sequence>
<evidence type="ECO:0000256" key="2">
    <source>
        <dbReference type="SAM" id="MobiDB-lite"/>
    </source>
</evidence>
<accession>A0A6A6IXS1</accession>
<dbReference type="RefSeq" id="XP_033690293.1">
    <property type="nucleotide sequence ID" value="XM_033834582.1"/>
</dbReference>
<keyword evidence="1" id="KW-0175">Coiled coil</keyword>
<organism evidence="3 4">
    <name type="scientific">Trematosphaeria pertusa</name>
    <dbReference type="NCBI Taxonomy" id="390896"/>
    <lineage>
        <taxon>Eukaryota</taxon>
        <taxon>Fungi</taxon>
        <taxon>Dikarya</taxon>
        <taxon>Ascomycota</taxon>
        <taxon>Pezizomycotina</taxon>
        <taxon>Dothideomycetes</taxon>
        <taxon>Pleosporomycetidae</taxon>
        <taxon>Pleosporales</taxon>
        <taxon>Massarineae</taxon>
        <taxon>Trematosphaeriaceae</taxon>
        <taxon>Trematosphaeria</taxon>
    </lineage>
</organism>
<evidence type="ECO:0000256" key="1">
    <source>
        <dbReference type="SAM" id="Coils"/>
    </source>
</evidence>
<name>A0A6A6IXS1_9PLEO</name>
<dbReference type="AlphaFoldDB" id="A0A6A6IXS1"/>
<dbReference type="EMBL" id="ML987190">
    <property type="protein sequence ID" value="KAF2255289.1"/>
    <property type="molecule type" value="Genomic_DNA"/>
</dbReference>
<proteinExistence type="predicted"/>
<evidence type="ECO:0000313" key="3">
    <source>
        <dbReference type="EMBL" id="KAF2255289.1"/>
    </source>
</evidence>
<feature type="compositionally biased region" description="Basic and acidic residues" evidence="2">
    <location>
        <begin position="99"/>
        <end position="120"/>
    </location>
</feature>
<keyword evidence="4" id="KW-1185">Reference proteome</keyword>
<feature type="compositionally biased region" description="Basic and acidic residues" evidence="2">
    <location>
        <begin position="58"/>
        <end position="73"/>
    </location>
</feature>
<dbReference type="GeneID" id="54587912"/>
<feature type="compositionally biased region" description="Low complexity" evidence="2">
    <location>
        <begin position="23"/>
        <end position="36"/>
    </location>
</feature>
<evidence type="ECO:0000313" key="4">
    <source>
        <dbReference type="Proteomes" id="UP000800094"/>
    </source>
</evidence>
<feature type="coiled-coil region" evidence="1">
    <location>
        <begin position="289"/>
        <end position="359"/>
    </location>
</feature>